<reference evidence="1" key="1">
    <citation type="submission" date="2021-02" db="EMBL/GenBank/DDBJ databases">
        <authorList>
            <person name="Nowell W R."/>
        </authorList>
    </citation>
    <scope>NUCLEOTIDE SEQUENCE</scope>
</reference>
<name>A0A817RZC4_9BILA</name>
<evidence type="ECO:0000313" key="6">
    <source>
        <dbReference type="EMBL" id="CAF4141592.1"/>
    </source>
</evidence>
<dbReference type="Proteomes" id="UP000663865">
    <property type="component" value="Unassembled WGS sequence"/>
</dbReference>
<dbReference type="SUPFAM" id="SSF64076">
    <property type="entry name" value="MTH938-like"/>
    <property type="match status" value="1"/>
</dbReference>
<dbReference type="Proteomes" id="UP000663825">
    <property type="component" value="Unassembled WGS sequence"/>
</dbReference>
<dbReference type="GO" id="GO:0045600">
    <property type="term" value="P:positive regulation of fat cell differentiation"/>
    <property type="evidence" value="ECO:0007669"/>
    <property type="project" value="TreeGrafter"/>
</dbReference>
<dbReference type="PANTHER" id="PTHR15811">
    <property type="entry name" value="MTH938 DOMAIN-CONTAINING PROTEIN"/>
    <property type="match status" value="1"/>
</dbReference>
<dbReference type="Proteomes" id="UP000663851">
    <property type="component" value="Unassembled WGS sequence"/>
</dbReference>
<dbReference type="EMBL" id="CAJNXB010002896">
    <property type="protein sequence ID" value="CAF3285543.1"/>
    <property type="molecule type" value="Genomic_DNA"/>
</dbReference>
<evidence type="ECO:0000313" key="8">
    <source>
        <dbReference type="EMBL" id="CAF4295687.1"/>
    </source>
</evidence>
<dbReference type="EMBL" id="CAJOBS010001463">
    <property type="protein sequence ID" value="CAF4733039.1"/>
    <property type="molecule type" value="Genomic_DNA"/>
</dbReference>
<dbReference type="Proteomes" id="UP000663873">
    <property type="component" value="Unassembled WGS sequence"/>
</dbReference>
<dbReference type="Pfam" id="PF04430">
    <property type="entry name" value="DUF498"/>
    <property type="match status" value="1"/>
</dbReference>
<dbReference type="EMBL" id="CAJNYT010005372">
    <property type="protein sequence ID" value="CAF3733564.1"/>
    <property type="molecule type" value="Genomic_DNA"/>
</dbReference>
<dbReference type="OrthoDB" id="413520at2759"/>
<comment type="caution">
    <text evidence="1">The sequence shown here is derived from an EMBL/GenBank/DDBJ whole genome shotgun (WGS) entry which is preliminary data.</text>
</comment>
<dbReference type="InterPro" id="IPR036748">
    <property type="entry name" value="MTH938-like_sf"/>
</dbReference>
<dbReference type="AlphaFoldDB" id="A0A817RZC4"/>
<evidence type="ECO:0000313" key="2">
    <source>
        <dbReference type="EMBL" id="CAF3540745.1"/>
    </source>
</evidence>
<sequence>MDTKANDVDENESPLIEQLEWGSIQVKGFSPGKDFKLFPGGALEWDWNETNTRHVPGIQQKDVEFLIEKGAKYIVLSRGMKNKLQTPKETEDFLEKQKTNLDITDYFIRTTLEAQKLYNQLVLEKKPVGALIHSTC</sequence>
<dbReference type="EMBL" id="CAJNYV010003164">
    <property type="protein sequence ID" value="CAF3540745.1"/>
    <property type="molecule type" value="Genomic_DNA"/>
</dbReference>
<keyword evidence="12" id="KW-1185">Reference proteome</keyword>
<dbReference type="EMBL" id="CAJOBQ010000213">
    <property type="protein sequence ID" value="CAF4295687.1"/>
    <property type="molecule type" value="Genomic_DNA"/>
</dbReference>
<protein>
    <submittedName>
        <fullName evidence="1">Uncharacterized protein</fullName>
    </submittedName>
</protein>
<organism evidence="1 11">
    <name type="scientific">Rotaria socialis</name>
    <dbReference type="NCBI Taxonomy" id="392032"/>
    <lineage>
        <taxon>Eukaryota</taxon>
        <taxon>Metazoa</taxon>
        <taxon>Spiralia</taxon>
        <taxon>Gnathifera</taxon>
        <taxon>Rotifera</taxon>
        <taxon>Eurotatoria</taxon>
        <taxon>Bdelloidea</taxon>
        <taxon>Philodinida</taxon>
        <taxon>Philodinidae</taxon>
        <taxon>Rotaria</taxon>
    </lineage>
</organism>
<dbReference type="Proteomes" id="UP000663862">
    <property type="component" value="Unassembled WGS sequence"/>
</dbReference>
<dbReference type="Proteomes" id="UP000663872">
    <property type="component" value="Unassembled WGS sequence"/>
</dbReference>
<dbReference type="EMBL" id="CAJOBP010001564">
    <property type="protein sequence ID" value="CAF4294239.1"/>
    <property type="molecule type" value="Genomic_DNA"/>
</dbReference>
<evidence type="ECO:0000313" key="12">
    <source>
        <dbReference type="Proteomes" id="UP000663873"/>
    </source>
</evidence>
<dbReference type="PANTHER" id="PTHR15811:SF5">
    <property type="entry name" value="MTH938 DOMAIN-CONTAINING PROTEIN"/>
    <property type="match status" value="1"/>
</dbReference>
<dbReference type="Proteomes" id="UP000663833">
    <property type="component" value="Unassembled WGS sequence"/>
</dbReference>
<dbReference type="Proteomes" id="UP000663869">
    <property type="component" value="Unassembled WGS sequence"/>
</dbReference>
<proteinExistence type="predicted"/>
<dbReference type="EMBL" id="CAJNYU010002424">
    <property type="protein sequence ID" value="CAF3552030.1"/>
    <property type="molecule type" value="Genomic_DNA"/>
</dbReference>
<evidence type="ECO:0000313" key="4">
    <source>
        <dbReference type="EMBL" id="CAF3587427.1"/>
    </source>
</evidence>
<dbReference type="Proteomes" id="UP000663838">
    <property type="component" value="Unassembled WGS sequence"/>
</dbReference>
<evidence type="ECO:0000313" key="3">
    <source>
        <dbReference type="EMBL" id="CAF3552030.1"/>
    </source>
</evidence>
<gene>
    <name evidence="3" type="ORF">FME351_LOCUS19529</name>
    <name evidence="5" type="ORF">GRG538_LOCUS30413</name>
    <name evidence="6" type="ORF">HFQ381_LOCUS3795</name>
    <name evidence="2" type="ORF">KIK155_LOCUS17937</name>
    <name evidence="4" type="ORF">LUA448_LOCUS29768</name>
    <name evidence="9" type="ORF">QYT958_LOCUS11998</name>
    <name evidence="1" type="ORF">TIS948_LOCUS17167</name>
    <name evidence="10" type="ORF">TOA249_LOCUS19034</name>
    <name evidence="8" type="ORF">TSG867_LOCUS5916</name>
    <name evidence="7" type="ORF">UJA718_LOCUS12216</name>
</gene>
<dbReference type="EMBL" id="CAJOBR010001428">
    <property type="protein sequence ID" value="CAF4607804.1"/>
    <property type="molecule type" value="Genomic_DNA"/>
</dbReference>
<dbReference type="EMBL" id="CAJOBO010000143">
    <property type="protein sequence ID" value="CAF4141592.1"/>
    <property type="molecule type" value="Genomic_DNA"/>
</dbReference>
<evidence type="ECO:0000313" key="1">
    <source>
        <dbReference type="EMBL" id="CAF3285543.1"/>
    </source>
</evidence>
<evidence type="ECO:0000313" key="5">
    <source>
        <dbReference type="EMBL" id="CAF3733564.1"/>
    </source>
</evidence>
<dbReference type="EMBL" id="CAJNYD010004296">
    <property type="protein sequence ID" value="CAF3587427.1"/>
    <property type="molecule type" value="Genomic_DNA"/>
</dbReference>
<dbReference type="Gene3D" id="3.40.1230.10">
    <property type="entry name" value="MTH938-like"/>
    <property type="match status" value="1"/>
</dbReference>
<accession>A0A817RZC4</accession>
<dbReference type="InterPro" id="IPR007523">
    <property type="entry name" value="NDUFAF3/AAMDC"/>
</dbReference>
<evidence type="ECO:0000313" key="9">
    <source>
        <dbReference type="EMBL" id="CAF4607804.1"/>
    </source>
</evidence>
<evidence type="ECO:0000313" key="7">
    <source>
        <dbReference type="EMBL" id="CAF4294239.1"/>
    </source>
</evidence>
<dbReference type="Proteomes" id="UP000663848">
    <property type="component" value="Unassembled WGS sequence"/>
</dbReference>
<dbReference type="GO" id="GO:0005737">
    <property type="term" value="C:cytoplasm"/>
    <property type="evidence" value="ECO:0007669"/>
    <property type="project" value="TreeGrafter"/>
</dbReference>
<evidence type="ECO:0000313" key="11">
    <source>
        <dbReference type="Proteomes" id="UP000663825"/>
    </source>
</evidence>
<evidence type="ECO:0000313" key="10">
    <source>
        <dbReference type="EMBL" id="CAF4733039.1"/>
    </source>
</evidence>